<dbReference type="InterPro" id="IPR015315">
    <property type="entry name" value="DUF1963"/>
</dbReference>
<evidence type="ECO:0000313" key="2">
    <source>
        <dbReference type="Proteomes" id="UP000287296"/>
    </source>
</evidence>
<evidence type="ECO:0000313" key="1">
    <source>
        <dbReference type="EMBL" id="RST56978.1"/>
    </source>
</evidence>
<dbReference type="RefSeq" id="WP_120119432.1">
    <property type="nucleotide sequence ID" value="NZ_QYTW02000048.1"/>
</dbReference>
<sequence length="295" mass="33901">MKWTEQKRNDLETKLRDHQFAHAIPYLLETTKFGIRCAKTGPTDYTNPGCSRVGGDPDLPPDWEWPMTADGEAMTFLAQLNLQELVQHDSSSFLPKEGMLSFFVGVDEPAYHIEHRVLVMTPEQLATAVNRHSPEETTMEETFNGFALSARATLEPPNYAYIDYDQIETDAVGYEEFEEVYQDIRDEGKRDILQLFGYPTSQHDDEEYEAALRLLTGQDYDYDKDSALNQITKKLGGDKDKAKQEIKDIVMLLEIDTDDDVGFCWWDAGVLHYFIRKEDLMAGRFDHTYCSLYSS</sequence>
<dbReference type="Pfam" id="PF09234">
    <property type="entry name" value="DUF1963"/>
    <property type="match status" value="1"/>
</dbReference>
<dbReference type="OrthoDB" id="8856529at2"/>
<dbReference type="InterPro" id="IPR035948">
    <property type="entry name" value="YwqG-like_sf"/>
</dbReference>
<name>A0A429X191_SIMTE</name>
<dbReference type="PANTHER" id="PTHR36436">
    <property type="entry name" value="SLL5081 PROTEIN"/>
    <property type="match status" value="1"/>
</dbReference>
<dbReference type="PANTHER" id="PTHR36436:SF6">
    <property type="entry name" value="SLL5081 PROTEIN"/>
    <property type="match status" value="1"/>
</dbReference>
<reference evidence="1 2" key="1">
    <citation type="submission" date="2018-12" db="EMBL/GenBank/DDBJ databases">
        <authorList>
            <person name="Sun L."/>
            <person name="Chen Z."/>
        </authorList>
    </citation>
    <scope>NUCLEOTIDE SEQUENCE [LARGE SCALE GENOMIC DNA]</scope>
    <source>
        <strain evidence="1 2">LMG 29736</strain>
    </source>
</reference>
<dbReference type="Proteomes" id="UP000287296">
    <property type="component" value="Unassembled WGS sequence"/>
</dbReference>
<accession>A0A429X191</accession>
<protein>
    <submittedName>
        <fullName evidence="1">DUF1963 domain-containing protein</fullName>
    </submittedName>
</protein>
<dbReference type="Gene3D" id="2.30.320.10">
    <property type="entry name" value="YwqG-like"/>
    <property type="match status" value="1"/>
</dbReference>
<gene>
    <name evidence="1" type="ORF">D5F11_025135</name>
</gene>
<dbReference type="AlphaFoldDB" id="A0A429X191"/>
<organism evidence="1 2">
    <name type="scientific">Siminovitchia terrae</name>
    <name type="common">Bacillus terrae</name>
    <dbReference type="NCBI Taxonomy" id="1914933"/>
    <lineage>
        <taxon>Bacteria</taxon>
        <taxon>Bacillati</taxon>
        <taxon>Bacillota</taxon>
        <taxon>Bacilli</taxon>
        <taxon>Bacillales</taxon>
        <taxon>Bacillaceae</taxon>
        <taxon>Siminovitchia</taxon>
    </lineage>
</organism>
<proteinExistence type="predicted"/>
<comment type="caution">
    <text evidence="1">The sequence shown here is derived from an EMBL/GenBank/DDBJ whole genome shotgun (WGS) entry which is preliminary data.</text>
</comment>
<dbReference type="SUPFAM" id="SSF103032">
    <property type="entry name" value="Hypothetical protein YwqG"/>
    <property type="match status" value="1"/>
</dbReference>
<dbReference type="EMBL" id="QYTW02000048">
    <property type="protein sequence ID" value="RST56978.1"/>
    <property type="molecule type" value="Genomic_DNA"/>
</dbReference>